<dbReference type="Gene3D" id="2.60.120.10">
    <property type="entry name" value="Jelly Rolls"/>
    <property type="match status" value="1"/>
</dbReference>
<proteinExistence type="predicted"/>
<evidence type="ECO:0000259" key="1">
    <source>
        <dbReference type="Pfam" id="PF05523"/>
    </source>
</evidence>
<protein>
    <submittedName>
        <fullName evidence="2">WxcM-like, C-terminal</fullName>
    </submittedName>
</protein>
<dbReference type="InterPro" id="IPR008894">
    <property type="entry name" value="QdtA_cupin_dom"/>
</dbReference>
<dbReference type="CDD" id="cd20292">
    <property type="entry name" value="cupin_QdtA-like"/>
    <property type="match status" value="1"/>
</dbReference>
<accession>A0A1I4QPL9</accession>
<dbReference type="InterPro" id="IPR011051">
    <property type="entry name" value="RmlC_Cupin_sf"/>
</dbReference>
<keyword evidence="3" id="KW-1185">Reference proteome</keyword>
<dbReference type="InterPro" id="IPR014710">
    <property type="entry name" value="RmlC-like_jellyroll"/>
</dbReference>
<organism evidence="2 3">
    <name type="scientific">Marinobacter zhejiangensis</name>
    <dbReference type="NCBI Taxonomy" id="488535"/>
    <lineage>
        <taxon>Bacteria</taxon>
        <taxon>Pseudomonadati</taxon>
        <taxon>Pseudomonadota</taxon>
        <taxon>Gammaproteobacteria</taxon>
        <taxon>Pseudomonadales</taxon>
        <taxon>Marinobacteraceae</taxon>
        <taxon>Marinobacter</taxon>
    </lineage>
</organism>
<dbReference type="OrthoDB" id="9800846at2"/>
<dbReference type="Proteomes" id="UP000198519">
    <property type="component" value="Unassembled WGS sequence"/>
</dbReference>
<dbReference type="RefSeq" id="WP_092023013.1">
    <property type="nucleotide sequence ID" value="NZ_FOUE01000003.1"/>
</dbReference>
<sequence>MSLVKLLSLPELGDSRGGLIAVEENQTVPFPIKRVYYIYGTQPGIARGFHAHKALKQIAICVSGKCRFVLDDGARREEVWLDSPTKGLVIEDMTWREMHDFTEDCILLVLASEHYDERDYIRNYDEFLKIGRLK</sequence>
<dbReference type="Pfam" id="PF05523">
    <property type="entry name" value="FdtA"/>
    <property type="match status" value="1"/>
</dbReference>
<dbReference type="EMBL" id="FOUE01000003">
    <property type="protein sequence ID" value="SFM41994.1"/>
    <property type="molecule type" value="Genomic_DNA"/>
</dbReference>
<dbReference type="STRING" id="488535.SAMN04487963_2506"/>
<reference evidence="3" key="1">
    <citation type="submission" date="2016-10" db="EMBL/GenBank/DDBJ databases">
        <authorList>
            <person name="Varghese N."/>
            <person name="Submissions S."/>
        </authorList>
    </citation>
    <scope>NUCLEOTIDE SEQUENCE [LARGE SCALE GENOMIC DNA]</scope>
    <source>
        <strain evidence="3">CGMCC 1.7061</strain>
    </source>
</reference>
<evidence type="ECO:0000313" key="2">
    <source>
        <dbReference type="EMBL" id="SFM41994.1"/>
    </source>
</evidence>
<dbReference type="AlphaFoldDB" id="A0A1I4QPL9"/>
<feature type="domain" description="Sugar 3,4-ketoisomerase QdtA cupin" evidence="1">
    <location>
        <begin position="4"/>
        <end position="130"/>
    </location>
</feature>
<dbReference type="SUPFAM" id="SSF51182">
    <property type="entry name" value="RmlC-like cupins"/>
    <property type="match status" value="1"/>
</dbReference>
<gene>
    <name evidence="2" type="ORF">SAMN04487963_2506</name>
</gene>
<name>A0A1I4QPL9_9GAMM</name>
<evidence type="ECO:0000313" key="3">
    <source>
        <dbReference type="Proteomes" id="UP000198519"/>
    </source>
</evidence>